<gene>
    <name evidence="1" type="ORF">PN36_35440</name>
</gene>
<dbReference type="EMBL" id="JSZA02000465">
    <property type="protein sequence ID" value="KHD03993.2"/>
    <property type="molecule type" value="Genomic_DNA"/>
</dbReference>
<protein>
    <recommendedName>
        <fullName evidence="3">DUF2283 domain-containing protein</fullName>
    </recommendedName>
</protein>
<keyword evidence="2" id="KW-1185">Reference proteome</keyword>
<organism evidence="1 2">
    <name type="scientific">Candidatus Thiomargarita nelsonii</name>
    <dbReference type="NCBI Taxonomy" id="1003181"/>
    <lineage>
        <taxon>Bacteria</taxon>
        <taxon>Pseudomonadati</taxon>
        <taxon>Pseudomonadota</taxon>
        <taxon>Gammaproteobacteria</taxon>
        <taxon>Thiotrichales</taxon>
        <taxon>Thiotrichaceae</taxon>
        <taxon>Thiomargarita</taxon>
    </lineage>
</organism>
<dbReference type="Proteomes" id="UP000030428">
    <property type="component" value="Unassembled WGS sequence"/>
</dbReference>
<dbReference type="Pfam" id="PF10049">
    <property type="entry name" value="DUF2283"/>
    <property type="match status" value="1"/>
</dbReference>
<evidence type="ECO:0008006" key="3">
    <source>
        <dbReference type="Google" id="ProtNLM"/>
    </source>
</evidence>
<reference evidence="1 2" key="1">
    <citation type="journal article" date="2016" name="Front. Microbiol.">
        <title>Single-Cell (Meta-)Genomics of a Dimorphic Candidatus Thiomargarita nelsonii Reveals Genomic Plasticity.</title>
        <authorList>
            <person name="Flood B.E."/>
            <person name="Fliss P."/>
            <person name="Jones D.S."/>
            <person name="Dick G.J."/>
            <person name="Jain S."/>
            <person name="Kaster A.K."/>
            <person name="Winkel M."/>
            <person name="Mussmann M."/>
            <person name="Bailey J."/>
        </authorList>
    </citation>
    <scope>NUCLEOTIDE SEQUENCE [LARGE SCALE GENOMIC DNA]</scope>
    <source>
        <strain evidence="1">Hydrate Ridge</strain>
    </source>
</reference>
<accession>A0A0A6NZL3</accession>
<evidence type="ECO:0000313" key="2">
    <source>
        <dbReference type="Proteomes" id="UP000030428"/>
    </source>
</evidence>
<evidence type="ECO:0000313" key="1">
    <source>
        <dbReference type="EMBL" id="KHD03993.2"/>
    </source>
</evidence>
<sequence>MTKPIFNYDEMSDTLYVSFEQSKNATGIELNEHILLRINKKEHRAIGLTFFEYSLLAQKTEMGHRSFPLTGLASLSSGLKTHVLDILLHPPVSEILSISAYTPSFVETIPITSLQWQHEISYQPITRQVGMETRTH</sequence>
<comment type="caution">
    <text evidence="1">The sequence shown here is derived from an EMBL/GenBank/DDBJ whole genome shotgun (WGS) entry which is preliminary data.</text>
</comment>
<dbReference type="AlphaFoldDB" id="A0A0A6NZL3"/>
<dbReference type="InterPro" id="IPR019270">
    <property type="entry name" value="DUF2283"/>
</dbReference>
<name>A0A0A6NZL3_9GAMM</name>
<proteinExistence type="predicted"/>